<proteinExistence type="predicted"/>
<reference evidence="1" key="1">
    <citation type="submission" date="2018-08" db="EMBL/GenBank/DDBJ databases">
        <authorList>
            <person name="Ashton P.M."/>
            <person name="Dallman T."/>
            <person name="Nair S."/>
            <person name="De Pinna E."/>
            <person name="Peters T."/>
            <person name="Grant K."/>
        </authorList>
    </citation>
    <scope>NUCLEOTIDE SEQUENCE [LARGE SCALE GENOMIC DNA]</scope>
    <source>
        <strain evidence="1">294779</strain>
    </source>
</reference>
<evidence type="ECO:0000313" key="1">
    <source>
        <dbReference type="EMBL" id="ECC3917250.1"/>
    </source>
</evidence>
<name>A0A5Y1YG00_SALDZ</name>
<dbReference type="EMBL" id="AAIBIC010000052">
    <property type="protein sequence ID" value="ECC3917250.1"/>
    <property type="molecule type" value="Genomic_DNA"/>
</dbReference>
<organism evidence="1">
    <name type="scientific">Salmonella diarizonae</name>
    <dbReference type="NCBI Taxonomy" id="59204"/>
    <lineage>
        <taxon>Bacteria</taxon>
        <taxon>Pseudomonadati</taxon>
        <taxon>Pseudomonadota</taxon>
        <taxon>Gammaproteobacteria</taxon>
        <taxon>Enterobacterales</taxon>
        <taxon>Enterobacteriaceae</taxon>
        <taxon>Salmonella</taxon>
    </lineage>
</organism>
<comment type="caution">
    <text evidence="1">The sequence shown here is derived from an EMBL/GenBank/DDBJ whole genome shotgun (WGS) entry which is preliminary data.</text>
</comment>
<gene>
    <name evidence="1" type="ORF">CTQ69_25500</name>
</gene>
<dbReference type="Proteomes" id="UP000839735">
    <property type="component" value="Unassembled WGS sequence"/>
</dbReference>
<dbReference type="AlphaFoldDB" id="A0A5Y1YG00"/>
<sequence>MKKTILKNITSFNQFQKKLYRTNIIITDKIITDIKTCFDKYYDVDDIFPGDNYIVIHGILNFYEIQLNTGIKIQIHFNKNNNILIHGHRNIYEKTVIKILTPNVFRKIEKNIPANLFFFNHSNLNTNKQYSYSHLIDFINNTSPEKLMINGIIFNVKNNQGLQGLVD</sequence>
<protein>
    <submittedName>
        <fullName evidence="1">Uncharacterized protein</fullName>
    </submittedName>
</protein>
<accession>A0A5Y1YG00</accession>